<proteinExistence type="inferred from homology"/>
<dbReference type="InterPro" id="IPR000297">
    <property type="entry name" value="PPIase_PpiC"/>
</dbReference>
<evidence type="ECO:0000256" key="4">
    <source>
        <dbReference type="ARBA" id="ARBA00022692"/>
    </source>
</evidence>
<evidence type="ECO:0000256" key="11">
    <source>
        <dbReference type="PROSITE-ProRule" id="PRU00278"/>
    </source>
</evidence>
<dbReference type="Gene3D" id="3.10.50.40">
    <property type="match status" value="1"/>
</dbReference>
<reference evidence="14" key="2">
    <citation type="journal article" date="2021" name="PeerJ">
        <title>Extensive microbial diversity within the chicken gut microbiome revealed by metagenomics and culture.</title>
        <authorList>
            <person name="Gilroy R."/>
            <person name="Ravi A."/>
            <person name="Getino M."/>
            <person name="Pursley I."/>
            <person name="Horton D.L."/>
            <person name="Alikhan N.F."/>
            <person name="Baker D."/>
            <person name="Gharbi K."/>
            <person name="Hall N."/>
            <person name="Watson M."/>
            <person name="Adriaenssens E.M."/>
            <person name="Foster-Nyarko E."/>
            <person name="Jarju S."/>
            <person name="Secka A."/>
            <person name="Antonio M."/>
            <person name="Oren A."/>
            <person name="Chaudhuri R.R."/>
            <person name="La Ragione R."/>
            <person name="Hildebrand F."/>
            <person name="Pallen M.J."/>
        </authorList>
    </citation>
    <scope>NUCLEOTIDE SEQUENCE</scope>
    <source>
        <strain evidence="14">15467</strain>
    </source>
</reference>
<keyword evidence="11" id="KW-0697">Rotamase</keyword>
<keyword evidence="7" id="KW-0143">Chaperone</keyword>
<keyword evidence="5 12" id="KW-1133">Transmembrane helix</keyword>
<evidence type="ECO:0000256" key="3">
    <source>
        <dbReference type="ARBA" id="ARBA00022519"/>
    </source>
</evidence>
<keyword evidence="11" id="KW-0413">Isomerase</keyword>
<feature type="domain" description="PpiC" evidence="13">
    <location>
        <begin position="348"/>
        <end position="439"/>
    </location>
</feature>
<dbReference type="SUPFAM" id="SSF54534">
    <property type="entry name" value="FKBP-like"/>
    <property type="match status" value="1"/>
</dbReference>
<evidence type="ECO:0000313" key="15">
    <source>
        <dbReference type="Proteomes" id="UP000823635"/>
    </source>
</evidence>
<dbReference type="InterPro" id="IPR027304">
    <property type="entry name" value="Trigger_fact/SurA_dom_sf"/>
</dbReference>
<evidence type="ECO:0000256" key="10">
    <source>
        <dbReference type="ARBA" id="ARBA00042775"/>
    </source>
</evidence>
<dbReference type="Pfam" id="PF13623">
    <property type="entry name" value="SurA_N_2"/>
    <property type="match status" value="1"/>
</dbReference>
<feature type="transmembrane region" description="Helical" evidence="12">
    <location>
        <begin position="12"/>
        <end position="28"/>
    </location>
</feature>
<evidence type="ECO:0000256" key="9">
    <source>
        <dbReference type="ARBA" id="ARBA00040743"/>
    </source>
</evidence>
<comment type="subcellular location">
    <subcellularLocation>
        <location evidence="1">Cell inner membrane</location>
        <topology evidence="1">Single-pass type II membrane protein</topology>
        <orientation evidence="1">Periplasmic side</orientation>
    </subcellularLocation>
</comment>
<gene>
    <name evidence="14" type="ORF">IAC68_02685</name>
</gene>
<dbReference type="PANTHER" id="PTHR47529">
    <property type="entry name" value="PEPTIDYL-PROLYL CIS-TRANS ISOMERASE D"/>
    <property type="match status" value="1"/>
</dbReference>
<keyword evidence="3" id="KW-0997">Cell inner membrane</keyword>
<organism evidence="14 15">
    <name type="scientific">Candidatus Egerieousia excrementavium</name>
    <dbReference type="NCBI Taxonomy" id="2840778"/>
    <lineage>
        <taxon>Bacteria</taxon>
        <taxon>Pseudomonadati</taxon>
        <taxon>Bacteroidota</taxon>
        <taxon>Bacteroidia</taxon>
        <taxon>Bacteroidales</taxon>
        <taxon>Candidatus Egerieousia</taxon>
    </lineage>
</organism>
<evidence type="ECO:0000256" key="5">
    <source>
        <dbReference type="ARBA" id="ARBA00022989"/>
    </source>
</evidence>
<name>A0A9D9GVL5_9BACT</name>
<evidence type="ECO:0000259" key="13">
    <source>
        <dbReference type="PROSITE" id="PS50198"/>
    </source>
</evidence>
<dbReference type="EMBL" id="JADINB010000063">
    <property type="protein sequence ID" value="MBO8428825.1"/>
    <property type="molecule type" value="Genomic_DNA"/>
</dbReference>
<dbReference type="GO" id="GO:0003755">
    <property type="term" value="F:peptidyl-prolyl cis-trans isomerase activity"/>
    <property type="evidence" value="ECO:0007669"/>
    <property type="project" value="UniProtKB-KW"/>
</dbReference>
<evidence type="ECO:0000256" key="1">
    <source>
        <dbReference type="ARBA" id="ARBA00004382"/>
    </source>
</evidence>
<accession>A0A9D9GVL5</accession>
<protein>
    <recommendedName>
        <fullName evidence="9">Periplasmic chaperone PpiD</fullName>
    </recommendedName>
    <alternativeName>
        <fullName evidence="10">Periplasmic folding chaperone</fullName>
    </alternativeName>
</protein>
<evidence type="ECO:0000256" key="6">
    <source>
        <dbReference type="ARBA" id="ARBA00023136"/>
    </source>
</evidence>
<evidence type="ECO:0000256" key="7">
    <source>
        <dbReference type="ARBA" id="ARBA00023186"/>
    </source>
</evidence>
<comment type="caution">
    <text evidence="14">The sequence shown here is derived from an EMBL/GenBank/DDBJ whole genome shotgun (WGS) entry which is preliminary data.</text>
</comment>
<dbReference type="SUPFAM" id="SSF109998">
    <property type="entry name" value="Triger factor/SurA peptide-binding domain-like"/>
    <property type="match status" value="1"/>
</dbReference>
<dbReference type="Pfam" id="PF13616">
    <property type="entry name" value="Rotamase_3"/>
    <property type="match status" value="1"/>
</dbReference>
<dbReference type="GO" id="GO:0005886">
    <property type="term" value="C:plasma membrane"/>
    <property type="evidence" value="ECO:0007669"/>
    <property type="project" value="UniProtKB-SubCell"/>
</dbReference>
<keyword evidence="4 12" id="KW-0812">Transmembrane</keyword>
<dbReference type="PROSITE" id="PS50198">
    <property type="entry name" value="PPIC_PPIASE_2"/>
    <property type="match status" value="1"/>
</dbReference>
<comment type="similarity">
    <text evidence="8">Belongs to the PpiD chaperone family.</text>
</comment>
<reference evidence="14" key="1">
    <citation type="submission" date="2020-10" db="EMBL/GenBank/DDBJ databases">
        <authorList>
            <person name="Gilroy R."/>
        </authorList>
    </citation>
    <scope>NUCLEOTIDE SEQUENCE</scope>
    <source>
        <strain evidence="14">15467</strain>
    </source>
</reference>
<evidence type="ECO:0000256" key="8">
    <source>
        <dbReference type="ARBA" id="ARBA00038408"/>
    </source>
</evidence>
<evidence type="ECO:0000256" key="12">
    <source>
        <dbReference type="SAM" id="Phobius"/>
    </source>
</evidence>
<keyword evidence="6 12" id="KW-0472">Membrane</keyword>
<evidence type="ECO:0000313" key="14">
    <source>
        <dbReference type="EMBL" id="MBO8428825.1"/>
    </source>
</evidence>
<dbReference type="AlphaFoldDB" id="A0A9D9GVL5"/>
<dbReference type="InterPro" id="IPR052029">
    <property type="entry name" value="PpiD_chaperone"/>
</dbReference>
<dbReference type="Proteomes" id="UP000823635">
    <property type="component" value="Unassembled WGS sequence"/>
</dbReference>
<evidence type="ECO:0000256" key="2">
    <source>
        <dbReference type="ARBA" id="ARBA00022475"/>
    </source>
</evidence>
<sequence>MAVLEKIRVKMGAFITIIIALALLSFIIDPSTLESTLSMFSSKYDVGEIDGKSVTYQDYQNKVDYFTRIYEMSSGGVMNDQAQDMINNSAWQDEIVERVYIPAAENAGLRLGSDELLDMSQGTDISPVLANEASFRDESGAFDGQRVVDFVRAVSQDQSGQLQLYWSYLEDNMSKDRLFTKYLSLLEKSAVVNPLELDRAIADNNTTYSVDFVVSPMGFEQDTTIKVSNEEVRAYYEEHKHLYRQIESKDIDYVVFEVVPSAEDLELTYNNMEKVYPEFTTTKNMKTFLARNSDQPFTGYYYSEQELEAMPSQIAEFATKAKVSESLPVFQDENTYYAARLMDVKSLPDSIFVKHILLPASEESRADSLLAVLKKGGDFTELAREYSIDQNPNVEQPGDLGWMTQLYTIPGFESLFMADRNEVLKLTTSYGIHLVKYTEKTRPYEKYQVAVLVKEAVAGKQTYADFYAKANEFATQCGADATKFDEVAKSLNIPVYPALRVPASAKTISNSYENTKEVLRWMNENEAGSVSNIIAVDNRYFFVVAIRGEHHAGIATYNEVAMQMKELIAMEKRGIKLTEQTKERVGDAATLSQVAERLNLSVNHRDGVVFSSLTSQQLDPKFVGAIAAAKEGELVGPVTGEIGVYYFTITGKEVGAFYTEDDARARKTRELQYINQVLPAVMAEDANVVDTRYKFY</sequence>
<keyword evidence="2" id="KW-1003">Cell membrane</keyword>
<dbReference type="InterPro" id="IPR046357">
    <property type="entry name" value="PPIase_dom_sf"/>
</dbReference>
<dbReference type="PANTHER" id="PTHR47529:SF1">
    <property type="entry name" value="PERIPLASMIC CHAPERONE PPID"/>
    <property type="match status" value="1"/>
</dbReference>